<dbReference type="Proteomes" id="UP000836841">
    <property type="component" value="Chromosome 5"/>
</dbReference>
<evidence type="ECO:0000313" key="8">
    <source>
        <dbReference type="Proteomes" id="UP000836841"/>
    </source>
</evidence>
<dbReference type="GO" id="GO:0000398">
    <property type="term" value="P:mRNA splicing, via spliceosome"/>
    <property type="evidence" value="ECO:0007669"/>
    <property type="project" value="TreeGrafter"/>
</dbReference>
<keyword evidence="3" id="KW-0694">RNA-binding</keyword>
<feature type="coiled-coil region" evidence="4">
    <location>
        <begin position="32"/>
        <end position="59"/>
    </location>
</feature>
<dbReference type="PROSITE" id="PS50102">
    <property type="entry name" value="RRM"/>
    <property type="match status" value="4"/>
</dbReference>
<dbReference type="InterPro" id="IPR035979">
    <property type="entry name" value="RBD_domain_sf"/>
</dbReference>
<gene>
    <name evidence="7" type="ORF">TAV2_LOCUS16279</name>
</gene>
<keyword evidence="4" id="KW-0175">Coiled coil</keyword>
<sequence length="354" mass="39022">MASSSKESAAKANILGKRKQEDDSETKPILILKKLKELSEEKETTIEQIEGSVELLETNIDFFKDVGQVVRVRLMLSRRSKPVGHAFVEFVSANEAKKALETKNGQYLHDRKIILDVANKANNGAPYLPPNTDFFGDVAEVVSVRLIANREGKHLGYGFVEFASADEAKRALEKMNGEYLHDHKILLMKGLGKAPGFAEAVAAREKTLFAAHLSSEAEISDIINFFKDAGEVVHVRLLVSHKGKRVGYGFVEFASFNEANKALEKKNGEYLHDRKIILGAVSTASCHPPNIGFFKGVGEVVGVRLIVDHRGESVGCGFVEFASANEAKKALQEKKDSKIILNVAEIAPYPFRLK</sequence>
<keyword evidence="2" id="KW-0539">Nucleus</keyword>
<dbReference type="PANTHER" id="PTHR13952">
    <property type="entry name" value="U1 SMALL NUCLEAR RIBONUCLEOPROTEIN 70 KD"/>
    <property type="match status" value="1"/>
</dbReference>
<feature type="domain" description="RRM" evidence="6">
    <location>
        <begin position="133"/>
        <end position="192"/>
    </location>
</feature>
<proteinExistence type="predicted"/>
<accession>A0AAU9SJU4</accession>
<evidence type="ECO:0000259" key="6">
    <source>
        <dbReference type="PROSITE" id="PS50102"/>
    </source>
</evidence>
<dbReference type="SMART" id="SM00360">
    <property type="entry name" value="RRM"/>
    <property type="match status" value="4"/>
</dbReference>
<dbReference type="CDD" id="cd00590">
    <property type="entry name" value="RRM_SF"/>
    <property type="match status" value="4"/>
</dbReference>
<evidence type="ECO:0000256" key="1">
    <source>
        <dbReference type="ARBA" id="ARBA00004123"/>
    </source>
</evidence>
<dbReference type="AlphaFoldDB" id="A0AAU9SJU4"/>
<evidence type="ECO:0000256" key="2">
    <source>
        <dbReference type="ARBA" id="ARBA00023242"/>
    </source>
</evidence>
<feature type="domain" description="RRM" evidence="6">
    <location>
        <begin position="28"/>
        <end position="120"/>
    </location>
</feature>
<feature type="domain" description="RRM" evidence="6">
    <location>
        <begin position="274"/>
        <end position="354"/>
    </location>
</feature>
<organism evidence="7 8">
    <name type="scientific">Thlaspi arvense</name>
    <name type="common">Field penny-cress</name>
    <dbReference type="NCBI Taxonomy" id="13288"/>
    <lineage>
        <taxon>Eukaryota</taxon>
        <taxon>Viridiplantae</taxon>
        <taxon>Streptophyta</taxon>
        <taxon>Embryophyta</taxon>
        <taxon>Tracheophyta</taxon>
        <taxon>Spermatophyta</taxon>
        <taxon>Magnoliopsida</taxon>
        <taxon>eudicotyledons</taxon>
        <taxon>Gunneridae</taxon>
        <taxon>Pentapetalae</taxon>
        <taxon>rosids</taxon>
        <taxon>malvids</taxon>
        <taxon>Brassicales</taxon>
        <taxon>Brassicaceae</taxon>
        <taxon>Thlaspideae</taxon>
        <taxon>Thlaspi</taxon>
    </lineage>
</organism>
<name>A0AAU9SJU4_THLAR</name>
<evidence type="ECO:0000256" key="4">
    <source>
        <dbReference type="SAM" id="Coils"/>
    </source>
</evidence>
<dbReference type="InterPro" id="IPR012677">
    <property type="entry name" value="Nucleotide-bd_a/b_plait_sf"/>
</dbReference>
<dbReference type="GO" id="GO:0030619">
    <property type="term" value="F:U1 snRNA binding"/>
    <property type="evidence" value="ECO:0007669"/>
    <property type="project" value="TreeGrafter"/>
</dbReference>
<feature type="compositionally biased region" description="Low complexity" evidence="5">
    <location>
        <begin position="1"/>
        <end position="12"/>
    </location>
</feature>
<dbReference type="SUPFAM" id="SSF54928">
    <property type="entry name" value="RNA-binding domain, RBD"/>
    <property type="match status" value="3"/>
</dbReference>
<dbReference type="InterPro" id="IPR000504">
    <property type="entry name" value="RRM_dom"/>
</dbReference>
<feature type="domain" description="RRM" evidence="6">
    <location>
        <begin position="206"/>
        <end position="283"/>
    </location>
</feature>
<evidence type="ECO:0000256" key="5">
    <source>
        <dbReference type="SAM" id="MobiDB-lite"/>
    </source>
</evidence>
<protein>
    <recommendedName>
        <fullName evidence="6">RRM domain-containing protein</fullName>
    </recommendedName>
</protein>
<evidence type="ECO:0000313" key="7">
    <source>
        <dbReference type="EMBL" id="CAH2066366.1"/>
    </source>
</evidence>
<comment type="subcellular location">
    <subcellularLocation>
        <location evidence="1">Nucleus</location>
    </subcellularLocation>
</comment>
<dbReference type="Gene3D" id="3.30.70.330">
    <property type="match status" value="4"/>
</dbReference>
<dbReference type="GO" id="GO:0003729">
    <property type="term" value="F:mRNA binding"/>
    <property type="evidence" value="ECO:0007669"/>
    <property type="project" value="TreeGrafter"/>
</dbReference>
<dbReference type="InterPro" id="IPR051183">
    <property type="entry name" value="U1_U11-U12_snRNP_70-35kDa"/>
</dbReference>
<dbReference type="GO" id="GO:0005685">
    <property type="term" value="C:U1 snRNP"/>
    <property type="evidence" value="ECO:0007669"/>
    <property type="project" value="TreeGrafter"/>
</dbReference>
<evidence type="ECO:0000256" key="3">
    <source>
        <dbReference type="PROSITE-ProRule" id="PRU00176"/>
    </source>
</evidence>
<keyword evidence="8" id="KW-1185">Reference proteome</keyword>
<dbReference type="EMBL" id="OU466861">
    <property type="protein sequence ID" value="CAH2066366.1"/>
    <property type="molecule type" value="Genomic_DNA"/>
</dbReference>
<feature type="region of interest" description="Disordered" evidence="5">
    <location>
        <begin position="1"/>
        <end position="25"/>
    </location>
</feature>
<dbReference type="PANTHER" id="PTHR13952:SF21">
    <property type="entry name" value="POLYNUCLEOTIDE ADENYLYLTRANSFERASE DOMAIN_RNA RECOGNITION MOTIF PROTEIN-RELATED"/>
    <property type="match status" value="1"/>
</dbReference>
<dbReference type="GO" id="GO:0071004">
    <property type="term" value="C:U2-type prespliceosome"/>
    <property type="evidence" value="ECO:0007669"/>
    <property type="project" value="TreeGrafter"/>
</dbReference>
<dbReference type="Pfam" id="PF00076">
    <property type="entry name" value="RRM_1"/>
    <property type="match status" value="4"/>
</dbReference>
<dbReference type="GO" id="GO:0071011">
    <property type="term" value="C:precatalytic spliceosome"/>
    <property type="evidence" value="ECO:0007669"/>
    <property type="project" value="TreeGrafter"/>
</dbReference>
<reference evidence="7 8" key="1">
    <citation type="submission" date="2022-03" db="EMBL/GenBank/DDBJ databases">
        <authorList>
            <person name="Nunn A."/>
            <person name="Chopra R."/>
            <person name="Nunn A."/>
            <person name="Contreras Garrido A."/>
        </authorList>
    </citation>
    <scope>NUCLEOTIDE SEQUENCE [LARGE SCALE GENOMIC DNA]</scope>
</reference>